<gene>
    <name evidence="4" type="primary">Dmac1</name>
    <name evidence="4" type="ORF">ATLROG_R14143</name>
</gene>
<keyword evidence="2" id="KW-1133">Transmembrane helix</keyword>
<keyword evidence="2" id="KW-0812">Transmembrane</keyword>
<reference evidence="4 5" key="1">
    <citation type="submission" date="2019-09" db="EMBL/GenBank/DDBJ databases">
        <title>Bird 10,000 Genomes (B10K) Project - Family phase.</title>
        <authorList>
            <person name="Zhang G."/>
        </authorList>
    </citation>
    <scope>NUCLEOTIDE SEQUENCE [LARGE SCALE GENOMIC DNA]</scope>
    <source>
        <strain evidence="4">OUT-0055</strain>
        <tissue evidence="4">Blood</tissue>
    </source>
</reference>
<evidence type="ECO:0000313" key="4">
    <source>
        <dbReference type="EMBL" id="NXV71599.1"/>
    </source>
</evidence>
<feature type="non-terminal residue" evidence="4">
    <location>
        <position position="77"/>
    </location>
</feature>
<organism evidence="4 5">
    <name type="scientific">Atlantisia rogersi</name>
    <name type="common">Inaccessible Island rail</name>
    <dbReference type="NCBI Taxonomy" id="2478892"/>
    <lineage>
        <taxon>Eukaryota</taxon>
        <taxon>Metazoa</taxon>
        <taxon>Chordata</taxon>
        <taxon>Craniata</taxon>
        <taxon>Vertebrata</taxon>
        <taxon>Euteleostomi</taxon>
        <taxon>Archelosauria</taxon>
        <taxon>Archosauria</taxon>
        <taxon>Dinosauria</taxon>
        <taxon>Saurischia</taxon>
        <taxon>Theropoda</taxon>
        <taxon>Coelurosauria</taxon>
        <taxon>Aves</taxon>
        <taxon>Neognathae</taxon>
        <taxon>Neoaves</taxon>
        <taxon>Gruiformes</taxon>
        <taxon>Rallidae</taxon>
        <taxon>Atlantisia</taxon>
    </lineage>
</organism>
<proteinExistence type="predicted"/>
<comment type="caution">
    <text evidence="4">The sequence shown here is derived from an EMBL/GenBank/DDBJ whole genome shotgun (WGS) entry which is preliminary data.</text>
</comment>
<dbReference type="Pfam" id="PF15055">
    <property type="entry name" value="DMAC1_Dmo2"/>
    <property type="match status" value="1"/>
</dbReference>
<evidence type="ECO:0000256" key="1">
    <source>
        <dbReference type="SAM" id="MobiDB-lite"/>
    </source>
</evidence>
<accession>A0A7L3W767</accession>
<sequence length="77" mass="7745">AMRPEEAPSPGSPGPGPVPGAPGPLFGGCWSCRLLCGAGLLLAGLWIYRGPRRSLQRGVPPGAADIAQITLALGASR</sequence>
<protein>
    <submittedName>
        <fullName evidence="4">DMAC1 protein</fullName>
    </submittedName>
</protein>
<feature type="non-terminal residue" evidence="4">
    <location>
        <position position="1"/>
    </location>
</feature>
<dbReference type="AlphaFoldDB" id="A0A7L3W767"/>
<feature type="domain" description="Distal membrane-arm assembly complex protein 1-like" evidence="3">
    <location>
        <begin position="28"/>
        <end position="74"/>
    </location>
</feature>
<keyword evidence="2" id="KW-0472">Membrane</keyword>
<evidence type="ECO:0000313" key="5">
    <source>
        <dbReference type="Proteomes" id="UP000518911"/>
    </source>
</evidence>
<dbReference type="Proteomes" id="UP000518911">
    <property type="component" value="Unassembled WGS sequence"/>
</dbReference>
<keyword evidence="5" id="KW-1185">Reference proteome</keyword>
<dbReference type="EMBL" id="VZUJ01032140">
    <property type="protein sequence ID" value="NXV71599.1"/>
    <property type="molecule type" value="Genomic_DNA"/>
</dbReference>
<evidence type="ECO:0000259" key="3">
    <source>
        <dbReference type="Pfam" id="PF15055"/>
    </source>
</evidence>
<name>A0A7L3W767_9GRUI</name>
<evidence type="ECO:0000256" key="2">
    <source>
        <dbReference type="SAM" id="Phobius"/>
    </source>
</evidence>
<feature type="region of interest" description="Disordered" evidence="1">
    <location>
        <begin position="1"/>
        <end position="20"/>
    </location>
</feature>
<feature type="transmembrane region" description="Helical" evidence="2">
    <location>
        <begin position="25"/>
        <end position="48"/>
    </location>
</feature>
<dbReference type="PANTHER" id="PTHR36469:SF1">
    <property type="entry name" value="DISTAL MEMBRANE-ARM ASSEMBLY COMPLEX PROTEIN 1"/>
    <property type="match status" value="1"/>
</dbReference>
<dbReference type="InterPro" id="IPR053117">
    <property type="entry name" value="DMAC_Protein"/>
</dbReference>
<dbReference type="InterPro" id="IPR028036">
    <property type="entry name" value="DMAC1-like_dom"/>
</dbReference>
<dbReference type="PANTHER" id="PTHR36469">
    <property type="entry name" value="DISTAL MEMBRANE-ARM ASSEMBLY COMPLEX PROTEIN 1"/>
    <property type="match status" value="1"/>
</dbReference>
<dbReference type="OrthoDB" id="6340866at2759"/>
<feature type="compositionally biased region" description="Pro residues" evidence="1">
    <location>
        <begin position="10"/>
        <end position="20"/>
    </location>
</feature>